<dbReference type="EMBL" id="NEDP02000107">
    <property type="protein sequence ID" value="OWF56724.1"/>
    <property type="molecule type" value="Genomic_DNA"/>
</dbReference>
<dbReference type="GO" id="GO:0005615">
    <property type="term" value="C:extracellular space"/>
    <property type="evidence" value="ECO:0007669"/>
    <property type="project" value="UniProtKB-KW"/>
</dbReference>
<evidence type="ECO:0000256" key="3">
    <source>
        <dbReference type="ARBA" id="ARBA00022514"/>
    </source>
</evidence>
<dbReference type="InterPro" id="IPR006052">
    <property type="entry name" value="TNF_dom"/>
</dbReference>
<evidence type="ECO:0000256" key="1">
    <source>
        <dbReference type="ARBA" id="ARBA00004370"/>
    </source>
</evidence>
<dbReference type="PANTHER" id="PTHR11471:SF13">
    <property type="entry name" value="TNF FAMILY PROFILE DOMAIN-CONTAINING PROTEIN"/>
    <property type="match status" value="1"/>
</dbReference>
<sequence length="357" mass="40407">MIPRHEFKYHSDQDIRYDPMNSNHGKISLHCNKQRYKLCTAVLIVVTTVEFIVICNILTRPDDCQRPQNETNAGTPPTVLSIQHVNEENNVTDPEPINSLCFPCAEVGRNITNNDTGNIIKLDKKTNMCCMEDVGNLKKLFLLIINEYYRNVVHNSATDYQGPEANNSTNTEDPSEAVGAVAGYVGGSGREPSTSAIPAFWTKRKVAAHMFLDNKLLRSSNAIAPRIPWDGHDYHNLSMTSHLLVYDPDKRSIQVKQYGLYFVYSSITFQTPPTDLNAQVYHMLLREHYLLPNTGAIMMMMNKYGGGKQSSGFYTSFLCGVFKLRADDEIFVKVSNVSFLYDFHYSNYLGLYRLSLA</sequence>
<dbReference type="InterPro" id="IPR008983">
    <property type="entry name" value="Tumour_necrosis_fac-like_dom"/>
</dbReference>
<name>A0A210R712_MIZYE</name>
<evidence type="ECO:0000313" key="6">
    <source>
        <dbReference type="EMBL" id="OWF56724.1"/>
    </source>
</evidence>
<dbReference type="GO" id="GO:0005164">
    <property type="term" value="F:tumor necrosis factor receptor binding"/>
    <property type="evidence" value="ECO:0007669"/>
    <property type="project" value="InterPro"/>
</dbReference>
<evidence type="ECO:0000256" key="4">
    <source>
        <dbReference type="ARBA" id="ARBA00023136"/>
    </source>
</evidence>
<evidence type="ECO:0000313" key="7">
    <source>
        <dbReference type="Proteomes" id="UP000242188"/>
    </source>
</evidence>
<evidence type="ECO:0000259" key="5">
    <source>
        <dbReference type="PROSITE" id="PS50049"/>
    </source>
</evidence>
<dbReference type="GO" id="GO:0005125">
    <property type="term" value="F:cytokine activity"/>
    <property type="evidence" value="ECO:0007669"/>
    <property type="project" value="UniProtKB-KW"/>
</dbReference>
<dbReference type="PROSITE" id="PS50049">
    <property type="entry name" value="THD_2"/>
    <property type="match status" value="1"/>
</dbReference>
<accession>A0A210R712</accession>
<comment type="subcellular location">
    <subcellularLocation>
        <location evidence="1">Membrane</location>
    </subcellularLocation>
</comment>
<dbReference type="GO" id="GO:0016020">
    <property type="term" value="C:membrane"/>
    <property type="evidence" value="ECO:0007669"/>
    <property type="project" value="UniProtKB-SubCell"/>
</dbReference>
<dbReference type="OrthoDB" id="6122580at2759"/>
<dbReference type="SUPFAM" id="SSF49842">
    <property type="entry name" value="TNF-like"/>
    <property type="match status" value="1"/>
</dbReference>
<protein>
    <recommendedName>
        <fullName evidence="5">THD domain-containing protein</fullName>
    </recommendedName>
</protein>
<dbReference type="AlphaFoldDB" id="A0A210R712"/>
<comment type="similarity">
    <text evidence="2">Belongs to the tumor necrosis factor family.</text>
</comment>
<keyword evidence="3" id="KW-0202">Cytokine</keyword>
<dbReference type="GO" id="GO:0006955">
    <property type="term" value="P:immune response"/>
    <property type="evidence" value="ECO:0007669"/>
    <property type="project" value="InterPro"/>
</dbReference>
<gene>
    <name evidence="6" type="ORF">KP79_PYT20182</name>
</gene>
<organism evidence="6 7">
    <name type="scientific">Mizuhopecten yessoensis</name>
    <name type="common">Japanese scallop</name>
    <name type="synonym">Patinopecten yessoensis</name>
    <dbReference type="NCBI Taxonomy" id="6573"/>
    <lineage>
        <taxon>Eukaryota</taxon>
        <taxon>Metazoa</taxon>
        <taxon>Spiralia</taxon>
        <taxon>Lophotrochozoa</taxon>
        <taxon>Mollusca</taxon>
        <taxon>Bivalvia</taxon>
        <taxon>Autobranchia</taxon>
        <taxon>Pteriomorphia</taxon>
        <taxon>Pectinida</taxon>
        <taxon>Pectinoidea</taxon>
        <taxon>Pectinidae</taxon>
        <taxon>Mizuhopecten</taxon>
    </lineage>
</organism>
<dbReference type="Proteomes" id="UP000242188">
    <property type="component" value="Unassembled WGS sequence"/>
</dbReference>
<proteinExistence type="inferred from homology"/>
<evidence type="ECO:0000256" key="2">
    <source>
        <dbReference type="ARBA" id="ARBA00008670"/>
    </source>
</evidence>
<reference evidence="6 7" key="1">
    <citation type="journal article" date="2017" name="Nat. Ecol. Evol.">
        <title>Scallop genome provides insights into evolution of bilaterian karyotype and development.</title>
        <authorList>
            <person name="Wang S."/>
            <person name="Zhang J."/>
            <person name="Jiao W."/>
            <person name="Li J."/>
            <person name="Xun X."/>
            <person name="Sun Y."/>
            <person name="Guo X."/>
            <person name="Huan P."/>
            <person name="Dong B."/>
            <person name="Zhang L."/>
            <person name="Hu X."/>
            <person name="Sun X."/>
            <person name="Wang J."/>
            <person name="Zhao C."/>
            <person name="Wang Y."/>
            <person name="Wang D."/>
            <person name="Huang X."/>
            <person name="Wang R."/>
            <person name="Lv J."/>
            <person name="Li Y."/>
            <person name="Zhang Z."/>
            <person name="Liu B."/>
            <person name="Lu W."/>
            <person name="Hui Y."/>
            <person name="Liang J."/>
            <person name="Zhou Z."/>
            <person name="Hou R."/>
            <person name="Li X."/>
            <person name="Liu Y."/>
            <person name="Li H."/>
            <person name="Ning X."/>
            <person name="Lin Y."/>
            <person name="Zhao L."/>
            <person name="Xing Q."/>
            <person name="Dou J."/>
            <person name="Li Y."/>
            <person name="Mao J."/>
            <person name="Guo H."/>
            <person name="Dou H."/>
            <person name="Li T."/>
            <person name="Mu C."/>
            <person name="Jiang W."/>
            <person name="Fu Q."/>
            <person name="Fu X."/>
            <person name="Miao Y."/>
            <person name="Liu J."/>
            <person name="Yu Q."/>
            <person name="Li R."/>
            <person name="Liao H."/>
            <person name="Li X."/>
            <person name="Kong Y."/>
            <person name="Jiang Z."/>
            <person name="Chourrout D."/>
            <person name="Li R."/>
            <person name="Bao Z."/>
        </authorList>
    </citation>
    <scope>NUCLEOTIDE SEQUENCE [LARGE SCALE GENOMIC DNA]</scope>
    <source>
        <strain evidence="6 7">PY_sf001</strain>
    </source>
</reference>
<keyword evidence="4" id="KW-0472">Membrane</keyword>
<feature type="domain" description="THD" evidence="5">
    <location>
        <begin position="206"/>
        <end position="354"/>
    </location>
</feature>
<dbReference type="PANTHER" id="PTHR11471">
    <property type="entry name" value="TUMOR NECROSIS FACTOR FAMILY MEMBER"/>
    <property type="match status" value="1"/>
</dbReference>
<comment type="caution">
    <text evidence="6">The sequence shown here is derived from an EMBL/GenBank/DDBJ whole genome shotgun (WGS) entry which is preliminary data.</text>
</comment>
<dbReference type="Pfam" id="PF00229">
    <property type="entry name" value="TNF"/>
    <property type="match status" value="1"/>
</dbReference>
<dbReference type="Gene3D" id="2.60.120.40">
    <property type="match status" value="1"/>
</dbReference>
<keyword evidence="7" id="KW-1185">Reference proteome</keyword>